<proteinExistence type="predicted"/>
<dbReference type="AlphaFoldDB" id="A0A1F7W768"/>
<feature type="region of interest" description="Disordered" evidence="1">
    <location>
        <begin position="54"/>
        <end position="81"/>
    </location>
</feature>
<gene>
    <name evidence="2" type="ORF">A2304_05370</name>
</gene>
<evidence type="ECO:0000313" key="3">
    <source>
        <dbReference type="Proteomes" id="UP000176501"/>
    </source>
</evidence>
<name>A0A1F7W768_9BACT</name>
<sequence length="157" mass="16976">MNKRFTRSELGAKTKLELRHIARDCGVEFDNGTQGSELIERILQAQQQQQATVEVKAQPAGMARQGIDALDDDEEEDDDDVQGEKKITVQCGAASLDVIAAGQTVAQLREQLREALNIGQAFVPRVNGLTANANSVLSPGDSLEFVKPSGDKAARSR</sequence>
<feature type="compositionally biased region" description="Acidic residues" evidence="1">
    <location>
        <begin position="69"/>
        <end position="81"/>
    </location>
</feature>
<reference evidence="2 3" key="1">
    <citation type="journal article" date="2016" name="Nat. Commun.">
        <title>Thousands of microbial genomes shed light on interconnected biogeochemical processes in an aquifer system.</title>
        <authorList>
            <person name="Anantharaman K."/>
            <person name="Brown C.T."/>
            <person name="Hug L.A."/>
            <person name="Sharon I."/>
            <person name="Castelle C.J."/>
            <person name="Probst A.J."/>
            <person name="Thomas B.C."/>
            <person name="Singh A."/>
            <person name="Wilkins M.J."/>
            <person name="Karaoz U."/>
            <person name="Brodie E.L."/>
            <person name="Williams K.H."/>
            <person name="Hubbard S.S."/>
            <person name="Banfield J.F."/>
        </authorList>
    </citation>
    <scope>NUCLEOTIDE SEQUENCE [LARGE SCALE GENOMIC DNA]</scope>
</reference>
<feature type="region of interest" description="Disordered" evidence="1">
    <location>
        <begin position="137"/>
        <end position="157"/>
    </location>
</feature>
<evidence type="ECO:0000313" key="2">
    <source>
        <dbReference type="EMBL" id="OGL97954.1"/>
    </source>
</evidence>
<protein>
    <recommendedName>
        <fullName evidence="4">Rho termination factor N-terminal domain-containing protein</fullName>
    </recommendedName>
</protein>
<dbReference type="Proteomes" id="UP000176501">
    <property type="component" value="Unassembled WGS sequence"/>
</dbReference>
<evidence type="ECO:0008006" key="4">
    <source>
        <dbReference type="Google" id="ProtNLM"/>
    </source>
</evidence>
<comment type="caution">
    <text evidence="2">The sequence shown here is derived from an EMBL/GenBank/DDBJ whole genome shotgun (WGS) entry which is preliminary data.</text>
</comment>
<accession>A0A1F7W768</accession>
<dbReference type="EMBL" id="MGFE01000026">
    <property type="protein sequence ID" value="OGL97954.1"/>
    <property type="molecule type" value="Genomic_DNA"/>
</dbReference>
<organism evidence="2 3">
    <name type="scientific">Candidatus Uhrbacteria bacterium RIFOXYB2_FULL_57_15</name>
    <dbReference type="NCBI Taxonomy" id="1802422"/>
    <lineage>
        <taxon>Bacteria</taxon>
        <taxon>Candidatus Uhriibacteriota</taxon>
    </lineage>
</organism>
<evidence type="ECO:0000256" key="1">
    <source>
        <dbReference type="SAM" id="MobiDB-lite"/>
    </source>
</evidence>